<dbReference type="Pfam" id="PF00858">
    <property type="entry name" value="ASC"/>
    <property type="match status" value="1"/>
</dbReference>
<dbReference type="PRINTS" id="PR01078">
    <property type="entry name" value="AMINACHANNEL"/>
</dbReference>
<reference evidence="14" key="2">
    <citation type="journal article" date="2014" name="BMC Genomics">
        <title>A genomic perspective to assessing quality of mass-reared SIT flies used in Mediterranean fruit fly (Ceratitis capitata) eradication in California.</title>
        <authorList>
            <person name="Calla B."/>
            <person name="Hall B."/>
            <person name="Hou S."/>
            <person name="Geib S.M."/>
        </authorList>
    </citation>
    <scope>NUCLEOTIDE SEQUENCE</scope>
</reference>
<keyword evidence="6 13" id="KW-1133">Transmembrane helix</keyword>
<keyword evidence="7" id="KW-0915">Sodium</keyword>
<evidence type="ECO:0000256" key="13">
    <source>
        <dbReference type="SAM" id="Phobius"/>
    </source>
</evidence>
<evidence type="ECO:0000256" key="10">
    <source>
        <dbReference type="ARBA" id="ARBA00023201"/>
    </source>
</evidence>
<protein>
    <submittedName>
        <fullName evidence="14">Sodium channel protein Nach</fullName>
    </submittedName>
</protein>
<reference evidence="14" key="1">
    <citation type="submission" date="2013-07" db="EMBL/GenBank/DDBJ databases">
        <authorList>
            <person name="Geib S."/>
        </authorList>
    </citation>
    <scope>NUCLEOTIDE SEQUENCE</scope>
</reference>
<keyword evidence="8 12" id="KW-0406">Ion transport</keyword>
<dbReference type="InterPro" id="IPR001873">
    <property type="entry name" value="ENaC"/>
</dbReference>
<organism evidence="14">
    <name type="scientific">Ceratitis capitata</name>
    <name type="common">Mediterranean fruit fly</name>
    <name type="synonym">Tephritis capitata</name>
    <dbReference type="NCBI Taxonomy" id="7213"/>
    <lineage>
        <taxon>Eukaryota</taxon>
        <taxon>Metazoa</taxon>
        <taxon>Ecdysozoa</taxon>
        <taxon>Arthropoda</taxon>
        <taxon>Hexapoda</taxon>
        <taxon>Insecta</taxon>
        <taxon>Pterygota</taxon>
        <taxon>Neoptera</taxon>
        <taxon>Endopterygota</taxon>
        <taxon>Diptera</taxon>
        <taxon>Brachycera</taxon>
        <taxon>Muscomorpha</taxon>
        <taxon>Tephritoidea</taxon>
        <taxon>Tephritidae</taxon>
        <taxon>Ceratitis</taxon>
        <taxon>Ceratitis</taxon>
    </lineage>
</organism>
<keyword evidence="11 12" id="KW-0407">Ion channel</keyword>
<dbReference type="Gene3D" id="1.10.287.770">
    <property type="entry name" value="YojJ-like"/>
    <property type="match status" value="1"/>
</dbReference>
<proteinExistence type="evidence at transcript level"/>
<dbReference type="GO" id="GO:0005886">
    <property type="term" value="C:plasma membrane"/>
    <property type="evidence" value="ECO:0007669"/>
    <property type="project" value="TreeGrafter"/>
</dbReference>
<evidence type="ECO:0000256" key="1">
    <source>
        <dbReference type="ARBA" id="ARBA00004141"/>
    </source>
</evidence>
<evidence type="ECO:0000256" key="4">
    <source>
        <dbReference type="ARBA" id="ARBA00022461"/>
    </source>
</evidence>
<name>W8BES3_CERCA</name>
<evidence type="ECO:0000256" key="9">
    <source>
        <dbReference type="ARBA" id="ARBA00023136"/>
    </source>
</evidence>
<gene>
    <name evidence="14" type="primary">NACH</name>
</gene>
<comment type="similarity">
    <text evidence="2 12">Belongs to the amiloride-sensitive sodium channel (TC 1.A.6) family.</text>
</comment>
<dbReference type="Gene3D" id="2.60.470.10">
    <property type="entry name" value="Acid-sensing ion channels like domains"/>
    <property type="match status" value="1"/>
</dbReference>
<evidence type="ECO:0000256" key="12">
    <source>
        <dbReference type="RuleBase" id="RU000679"/>
    </source>
</evidence>
<keyword evidence="3 12" id="KW-0813">Transport</keyword>
<dbReference type="OrthoDB" id="6021021at2759"/>
<dbReference type="PANTHER" id="PTHR11690:SF243">
    <property type="entry name" value="PICKPOCKET 12-RELATED"/>
    <property type="match status" value="1"/>
</dbReference>
<feature type="transmembrane region" description="Helical" evidence="13">
    <location>
        <begin position="327"/>
        <end position="348"/>
    </location>
</feature>
<evidence type="ECO:0000256" key="8">
    <source>
        <dbReference type="ARBA" id="ARBA00023065"/>
    </source>
</evidence>
<sequence>MLSMCWISQTCSEMLISCKYGGVKYKCTEIFQPVITNSGSCCAFNMVHGKFLFRRNSECANCTAQTPKGTEHVEWSPENGYQKNLPRSYSPMPAIGTGETLGLSVTLDVQADNYYCSSASSVGFKILLHNPLEVPNMREIGLPLTPGRETKVRIRAVKTDSEQGLRSMSKMSRRCLFADEKPLEYYRFYTQRNCEVECLAKMLLKYCGCVTHFVPLFLENQNQCGIYEMSCVMRIHLQSMASNNGKGCPEVCLRGCYDLTYLPDFFTIPLSHSGFQVINQGIKNMSSAYVEKNVAVVNIYFKDVAYRSSKQGEYIGITDFLSNIGGILGLFFGFSFMFLAEFIFYFLLKPIRVLIVKSWSKRDIKKGISKKLKPFEKLSKPSNHLNSSEQIEAVDSYLKGKNHTDIFHSKGEGLPQKPNIPWQLGMEYTP</sequence>
<accession>W8BES3</accession>
<evidence type="ECO:0000256" key="6">
    <source>
        <dbReference type="ARBA" id="ARBA00022989"/>
    </source>
</evidence>
<evidence type="ECO:0000256" key="5">
    <source>
        <dbReference type="ARBA" id="ARBA00022692"/>
    </source>
</evidence>
<dbReference type="AlphaFoldDB" id="W8BES3"/>
<keyword evidence="9 13" id="KW-0472">Membrane</keyword>
<dbReference type="EMBL" id="GAMC01018306">
    <property type="protein sequence ID" value="JAB88249.1"/>
    <property type="molecule type" value="mRNA"/>
</dbReference>
<keyword evidence="5 12" id="KW-0812">Transmembrane</keyword>
<dbReference type="GO" id="GO:0015280">
    <property type="term" value="F:ligand-gated sodium channel activity"/>
    <property type="evidence" value="ECO:0007669"/>
    <property type="project" value="TreeGrafter"/>
</dbReference>
<keyword evidence="4 12" id="KW-0894">Sodium channel</keyword>
<dbReference type="PANTHER" id="PTHR11690">
    <property type="entry name" value="AMILORIDE-SENSITIVE SODIUM CHANNEL-RELATED"/>
    <property type="match status" value="1"/>
</dbReference>
<evidence type="ECO:0000313" key="14">
    <source>
        <dbReference type="EMBL" id="JAB88249.1"/>
    </source>
</evidence>
<evidence type="ECO:0000256" key="7">
    <source>
        <dbReference type="ARBA" id="ARBA00023053"/>
    </source>
</evidence>
<comment type="subcellular location">
    <subcellularLocation>
        <location evidence="1">Membrane</location>
        <topology evidence="1">Multi-pass membrane protein</topology>
    </subcellularLocation>
</comment>
<evidence type="ECO:0000256" key="3">
    <source>
        <dbReference type="ARBA" id="ARBA00022448"/>
    </source>
</evidence>
<evidence type="ECO:0000256" key="2">
    <source>
        <dbReference type="ARBA" id="ARBA00007193"/>
    </source>
</evidence>
<evidence type="ECO:0000256" key="11">
    <source>
        <dbReference type="ARBA" id="ARBA00023303"/>
    </source>
</evidence>
<keyword evidence="10 12" id="KW-0739">Sodium transport</keyword>